<protein>
    <submittedName>
        <fullName evidence="1">Uncharacterized protein</fullName>
    </submittedName>
</protein>
<organism evidence="1 2">
    <name type="scientific">Burkholderia aenigmatica</name>
    <dbReference type="NCBI Taxonomy" id="2015348"/>
    <lineage>
        <taxon>Bacteria</taxon>
        <taxon>Pseudomonadati</taxon>
        <taxon>Pseudomonadota</taxon>
        <taxon>Betaproteobacteria</taxon>
        <taxon>Burkholderiales</taxon>
        <taxon>Burkholderiaceae</taxon>
        <taxon>Burkholderia</taxon>
        <taxon>Burkholderia cepacia complex</taxon>
    </lineage>
</organism>
<name>A0A6J5J4H0_9BURK</name>
<gene>
    <name evidence="1" type="ORF">BLA3211_03971</name>
</gene>
<sequence length="35" mass="4105">MHSGRREEAQPIKENVADRYPSYPDPEAYWVSVIL</sequence>
<dbReference type="AlphaFoldDB" id="A0A6J5J4H0"/>
<dbReference type="Proteomes" id="UP000494301">
    <property type="component" value="Unassembled WGS sequence"/>
</dbReference>
<proteinExistence type="predicted"/>
<reference evidence="1 2" key="1">
    <citation type="submission" date="2020-04" db="EMBL/GenBank/DDBJ databases">
        <authorList>
            <person name="Depoorter E."/>
        </authorList>
    </citation>
    <scope>NUCLEOTIDE SEQUENCE [LARGE SCALE GENOMIC DNA]</scope>
    <source>
        <strain evidence="1 2">BCC0217</strain>
    </source>
</reference>
<evidence type="ECO:0000313" key="1">
    <source>
        <dbReference type="EMBL" id="CAB3966520.1"/>
    </source>
</evidence>
<accession>A0A6J5J4H0</accession>
<dbReference type="EMBL" id="CABWIL020000014">
    <property type="protein sequence ID" value="CAB3966520.1"/>
    <property type="molecule type" value="Genomic_DNA"/>
</dbReference>
<evidence type="ECO:0000313" key="2">
    <source>
        <dbReference type="Proteomes" id="UP000494301"/>
    </source>
</evidence>